<dbReference type="Proteomes" id="UP000250266">
    <property type="component" value="Unassembled WGS sequence"/>
</dbReference>
<evidence type="ECO:0000313" key="3">
    <source>
        <dbReference type="EMBL" id="OCK77951.1"/>
    </source>
</evidence>
<proteinExistence type="predicted"/>
<accession>A0A8E2E685</accession>
<evidence type="ECO:0000259" key="2">
    <source>
        <dbReference type="PROSITE" id="PS50053"/>
    </source>
</evidence>
<dbReference type="InterPro" id="IPR000626">
    <property type="entry name" value="Ubiquitin-like_dom"/>
</dbReference>
<dbReference type="InterPro" id="IPR019956">
    <property type="entry name" value="Ubiquitin_dom"/>
</dbReference>
<feature type="domain" description="Ubiquitin-like" evidence="2">
    <location>
        <begin position="620"/>
        <end position="675"/>
    </location>
</feature>
<dbReference type="PRINTS" id="PR00348">
    <property type="entry name" value="UBIQUITIN"/>
</dbReference>
<reference evidence="3 4" key="1">
    <citation type="journal article" date="2016" name="Nat. Commun.">
        <title>Ectomycorrhizal ecology is imprinted in the genome of the dominant symbiotic fungus Cenococcum geophilum.</title>
        <authorList>
            <consortium name="DOE Joint Genome Institute"/>
            <person name="Peter M."/>
            <person name="Kohler A."/>
            <person name="Ohm R.A."/>
            <person name="Kuo A."/>
            <person name="Krutzmann J."/>
            <person name="Morin E."/>
            <person name="Arend M."/>
            <person name="Barry K.W."/>
            <person name="Binder M."/>
            <person name="Choi C."/>
            <person name="Clum A."/>
            <person name="Copeland A."/>
            <person name="Grisel N."/>
            <person name="Haridas S."/>
            <person name="Kipfer T."/>
            <person name="LaButti K."/>
            <person name="Lindquist E."/>
            <person name="Lipzen A."/>
            <person name="Maire R."/>
            <person name="Meier B."/>
            <person name="Mihaltcheva S."/>
            <person name="Molinier V."/>
            <person name="Murat C."/>
            <person name="Poggeler S."/>
            <person name="Quandt C.A."/>
            <person name="Sperisen C."/>
            <person name="Tritt A."/>
            <person name="Tisserant E."/>
            <person name="Crous P.W."/>
            <person name="Henrissat B."/>
            <person name="Nehls U."/>
            <person name="Egli S."/>
            <person name="Spatafora J.W."/>
            <person name="Grigoriev I.V."/>
            <person name="Martin F.M."/>
        </authorList>
    </citation>
    <scope>NUCLEOTIDE SEQUENCE [LARGE SCALE GENOMIC DNA]</scope>
    <source>
        <strain evidence="3 4">CBS 459.81</strain>
    </source>
</reference>
<feature type="compositionally biased region" description="Basic and acidic residues" evidence="1">
    <location>
        <begin position="153"/>
        <end position="162"/>
    </location>
</feature>
<dbReference type="EMBL" id="KV745090">
    <property type="protein sequence ID" value="OCK77951.1"/>
    <property type="molecule type" value="Genomic_DNA"/>
</dbReference>
<gene>
    <name evidence="3" type="ORF">K432DRAFT_427631</name>
</gene>
<feature type="domain" description="Ubiquitin-like" evidence="2">
    <location>
        <begin position="516"/>
        <end position="590"/>
    </location>
</feature>
<dbReference type="CDD" id="cd17039">
    <property type="entry name" value="Ubl_ubiquitin_like"/>
    <property type="match status" value="2"/>
</dbReference>
<feature type="region of interest" description="Disordered" evidence="1">
    <location>
        <begin position="147"/>
        <end position="301"/>
    </location>
</feature>
<dbReference type="Pfam" id="PF00240">
    <property type="entry name" value="ubiquitin"/>
    <property type="match status" value="3"/>
</dbReference>
<dbReference type="InterPro" id="IPR029071">
    <property type="entry name" value="Ubiquitin-like_domsf"/>
</dbReference>
<dbReference type="PANTHER" id="PTHR10666">
    <property type="entry name" value="UBIQUITIN"/>
    <property type="match status" value="1"/>
</dbReference>
<dbReference type="InterPro" id="IPR050158">
    <property type="entry name" value="Ubiquitin_ubiquitin-like"/>
</dbReference>
<keyword evidence="4" id="KW-1185">Reference proteome</keyword>
<sequence length="690" mass="75457">MAIFRAVLDLIIKVAILGTRLSTKLSILAKSIEDIPTAVVRLIKDVDMLCAIMTQIKSQLSKNNGFFKPDSLGIVQVAVEKCEGGFLKIAKSTENALSSLENLAEEEQVEEFFVDGPSVEEVRDELRDVKTRLLVELTEALVSKSMTTANEGDEIKQEERKASATVPDGLEKTDEDGAVEKGKQGATQPVMPSVETSPIEAEDGKMPAVIPSAASEQSERSQAKPAALGDQESLGDASMAQTEGEKAQVEISRAENAAEKTAASSMQDTSSDEWNNDDESISGYKSAAGDDGDDYEPLFDTGGDEVARSVVVEEAAVVLIPTPADHNGPTASSISHLAQLSTSKIRVYINEFAMSTTLFTAGFRKNIPRSKEITVAVNSEGTLEDLKKRIEEIEGLPASQQMFYSDRTMTKPLESSSLSSLLNMDMIYLFITDGRAGNIRAHIINPSASLDMDFSTVYVAMKPTGKLYPMSRAEARTPELIKARIQNLEGIPVSQQRLTWGNGELKPGEALHRLCVYVEIENLASTETLPLHVDPAIIVALLKTKIYETEHIPQRMQQLSLEQPSGKKLEDGKKTICEYGIESGAVVHLVDLRESTFRILVKTCREYSGPDPVFHASGEYQMLVKTLTERKIYVEAEVSRTIDWVNSNVQDKEGILPGQQCMMFAGKIQEDGRALLLRMSLELLRSAGLG</sequence>
<feature type="compositionally biased region" description="Basic and acidic residues" evidence="1">
    <location>
        <begin position="243"/>
        <end position="258"/>
    </location>
</feature>
<name>A0A8E2E685_9PEZI</name>
<protein>
    <recommendedName>
        <fullName evidence="2">Ubiquitin-like domain-containing protein</fullName>
    </recommendedName>
</protein>
<evidence type="ECO:0000313" key="4">
    <source>
        <dbReference type="Proteomes" id="UP000250266"/>
    </source>
</evidence>
<dbReference type="SUPFAM" id="SSF54236">
    <property type="entry name" value="Ubiquitin-like"/>
    <property type="match status" value="4"/>
</dbReference>
<dbReference type="OrthoDB" id="428577at2759"/>
<evidence type="ECO:0000256" key="1">
    <source>
        <dbReference type="SAM" id="MobiDB-lite"/>
    </source>
</evidence>
<dbReference type="AlphaFoldDB" id="A0A8E2E685"/>
<dbReference type="Gene3D" id="3.10.20.90">
    <property type="entry name" value="Phosphatidylinositol 3-kinase Catalytic Subunit, Chain A, domain 1"/>
    <property type="match status" value="4"/>
</dbReference>
<dbReference type="SMART" id="SM00213">
    <property type="entry name" value="UBQ"/>
    <property type="match status" value="3"/>
</dbReference>
<feature type="compositionally biased region" description="Acidic residues" evidence="1">
    <location>
        <begin position="270"/>
        <end position="280"/>
    </location>
</feature>
<organism evidence="3 4">
    <name type="scientific">Lepidopterella palustris CBS 459.81</name>
    <dbReference type="NCBI Taxonomy" id="1314670"/>
    <lineage>
        <taxon>Eukaryota</taxon>
        <taxon>Fungi</taxon>
        <taxon>Dikarya</taxon>
        <taxon>Ascomycota</taxon>
        <taxon>Pezizomycotina</taxon>
        <taxon>Dothideomycetes</taxon>
        <taxon>Pleosporomycetidae</taxon>
        <taxon>Mytilinidiales</taxon>
        <taxon>Argynnaceae</taxon>
        <taxon>Lepidopterella</taxon>
    </lineage>
</organism>
<dbReference type="PROSITE" id="PS50053">
    <property type="entry name" value="UBIQUITIN_2"/>
    <property type="match status" value="2"/>
</dbReference>